<keyword evidence="2" id="KW-0808">Transferase</keyword>
<evidence type="ECO:0000313" key="3">
    <source>
        <dbReference type="Proteomes" id="UP000282433"/>
    </source>
</evidence>
<reference evidence="2 3" key="1">
    <citation type="submission" date="2018-12" db="EMBL/GenBank/DDBJ databases">
        <authorList>
            <consortium name="Pathogen Informatics"/>
        </authorList>
    </citation>
    <scope>NUCLEOTIDE SEQUENCE [LARGE SCALE GENOMIC DNA]</scope>
    <source>
        <strain evidence="2 3">NCTC13635</strain>
    </source>
</reference>
<organism evidence="2 3">
    <name type="scientific">Klebsiella pneumoniae</name>
    <dbReference type="NCBI Taxonomy" id="573"/>
    <lineage>
        <taxon>Bacteria</taxon>
        <taxon>Pseudomonadati</taxon>
        <taxon>Pseudomonadota</taxon>
        <taxon>Gammaproteobacteria</taxon>
        <taxon>Enterobacterales</taxon>
        <taxon>Enterobacteriaceae</taxon>
        <taxon>Klebsiella/Raoultella group</taxon>
        <taxon>Klebsiella</taxon>
        <taxon>Klebsiella pneumoniae complex</taxon>
    </lineage>
</organism>
<dbReference type="AlphaFoldDB" id="A0A447RWG0"/>
<dbReference type="Pfam" id="PF00485">
    <property type="entry name" value="PRK"/>
    <property type="match status" value="1"/>
</dbReference>
<feature type="domain" description="Phosphoribulokinase/uridine kinase" evidence="1">
    <location>
        <begin position="7"/>
        <end position="32"/>
    </location>
</feature>
<dbReference type="InterPro" id="IPR006083">
    <property type="entry name" value="PRK/URK"/>
</dbReference>
<dbReference type="Proteomes" id="UP000282433">
    <property type="component" value="Chromosome"/>
</dbReference>
<dbReference type="InterPro" id="IPR027417">
    <property type="entry name" value="P-loop_NTPase"/>
</dbReference>
<gene>
    <name evidence="2" type="ORF">NCTC13635_04215</name>
</gene>
<proteinExistence type="predicted"/>
<dbReference type="GO" id="GO:0016301">
    <property type="term" value="F:kinase activity"/>
    <property type="evidence" value="ECO:0007669"/>
    <property type="project" value="UniProtKB-KW"/>
</dbReference>
<dbReference type="GO" id="GO:0005524">
    <property type="term" value="F:ATP binding"/>
    <property type="evidence" value="ECO:0007669"/>
    <property type="project" value="InterPro"/>
</dbReference>
<name>A0A447RWG0_KLEPN</name>
<evidence type="ECO:0000313" key="2">
    <source>
        <dbReference type="EMBL" id="VEB04170.1"/>
    </source>
</evidence>
<dbReference type="EMBL" id="LR134162">
    <property type="protein sequence ID" value="VEB04170.1"/>
    <property type="molecule type" value="Genomic_DNA"/>
</dbReference>
<sequence>MSAKHPVIAVTGSSGAGTTTTSLAFRKIFAQLKPARRGGGRR</sequence>
<keyword evidence="2" id="KW-0418">Kinase</keyword>
<accession>A0A447RWG0</accession>
<evidence type="ECO:0000259" key="1">
    <source>
        <dbReference type="Pfam" id="PF00485"/>
    </source>
</evidence>
<protein>
    <submittedName>
        <fullName evidence="2">Phosphoribulokinase</fullName>
    </submittedName>
</protein>
<dbReference type="Gene3D" id="3.40.50.300">
    <property type="entry name" value="P-loop containing nucleotide triphosphate hydrolases"/>
    <property type="match status" value="1"/>
</dbReference>